<evidence type="ECO:0000259" key="4">
    <source>
        <dbReference type="PROSITE" id="PS51186"/>
    </source>
</evidence>
<comment type="similarity">
    <text evidence="3">Belongs to the acetyltransferase family. RimJ subfamily.</text>
</comment>
<dbReference type="SUPFAM" id="SSF55729">
    <property type="entry name" value="Acyl-CoA N-acyltransferases (Nat)"/>
    <property type="match status" value="1"/>
</dbReference>
<protein>
    <submittedName>
        <fullName evidence="5">GCN5 family acetyltransferase</fullName>
    </submittedName>
</protein>
<sequence>MQIAESERLILRRFMPDDAEALFAYLSDPQPACFYDEKLEDMAAAREEATKRRDDDTQYAICLKETGAVIGHLFASGEAEPDDNTLSVGWYVNPHYQGQGFALEATTCLFTYLFNVRDVRRLYAYVASDNAGSQALCRRLGMRLEGCFKEYVCFTQEDGVPVYEDTLVFALLQKEW</sequence>
<dbReference type="PROSITE" id="PS51186">
    <property type="entry name" value="GNAT"/>
    <property type="match status" value="1"/>
</dbReference>
<evidence type="ECO:0000256" key="3">
    <source>
        <dbReference type="ARBA" id="ARBA00038502"/>
    </source>
</evidence>
<dbReference type="InterPro" id="IPR051531">
    <property type="entry name" value="N-acetyltransferase"/>
</dbReference>
<organism evidence="5 6">
    <name type="scientific">Pantoea stewartii</name>
    <dbReference type="NCBI Taxonomy" id="66269"/>
    <lineage>
        <taxon>Bacteria</taxon>
        <taxon>Pseudomonadati</taxon>
        <taxon>Pseudomonadota</taxon>
        <taxon>Gammaproteobacteria</taxon>
        <taxon>Enterobacterales</taxon>
        <taxon>Erwiniaceae</taxon>
        <taxon>Pantoea</taxon>
    </lineage>
</organism>
<dbReference type="InterPro" id="IPR016181">
    <property type="entry name" value="Acyl_CoA_acyltransferase"/>
</dbReference>
<comment type="caution">
    <text evidence="5">The sequence shown here is derived from an EMBL/GenBank/DDBJ whole genome shotgun (WGS) entry which is preliminary data.</text>
</comment>
<dbReference type="PANTHER" id="PTHR43792:SF8">
    <property type="entry name" value="[RIBOSOMAL PROTEIN US5]-ALANINE N-ACETYLTRANSFERASE"/>
    <property type="match status" value="1"/>
</dbReference>
<evidence type="ECO:0000313" key="5">
    <source>
        <dbReference type="EMBL" id="KTS93049.1"/>
    </source>
</evidence>
<proteinExistence type="inferred from homology"/>
<dbReference type="Pfam" id="PF13302">
    <property type="entry name" value="Acetyltransf_3"/>
    <property type="match status" value="1"/>
</dbReference>
<dbReference type="InterPro" id="IPR000182">
    <property type="entry name" value="GNAT_dom"/>
</dbReference>
<evidence type="ECO:0000256" key="2">
    <source>
        <dbReference type="ARBA" id="ARBA00023315"/>
    </source>
</evidence>
<name>A0AB34V8Z2_9GAMM</name>
<dbReference type="EMBL" id="LDSI01000038">
    <property type="protein sequence ID" value="KTS93049.1"/>
    <property type="molecule type" value="Genomic_DNA"/>
</dbReference>
<keyword evidence="2" id="KW-0012">Acyltransferase</keyword>
<dbReference type="RefSeq" id="WP_054633269.1">
    <property type="nucleotide sequence ID" value="NZ_JARNMT010000001.1"/>
</dbReference>
<dbReference type="Proteomes" id="UP000072520">
    <property type="component" value="Unassembled WGS sequence"/>
</dbReference>
<feature type="domain" description="N-acetyltransferase" evidence="4">
    <location>
        <begin position="9"/>
        <end position="163"/>
    </location>
</feature>
<evidence type="ECO:0000313" key="6">
    <source>
        <dbReference type="Proteomes" id="UP000072520"/>
    </source>
</evidence>
<keyword evidence="1" id="KW-0808">Transferase</keyword>
<accession>A0AB34V8Z2</accession>
<dbReference type="Gene3D" id="3.40.630.30">
    <property type="match status" value="1"/>
</dbReference>
<reference evidence="5 6" key="1">
    <citation type="journal article" date="2016" name="Front. Microbiol.">
        <title>Genomic Resource of Rice Seed Associated Bacteria.</title>
        <authorList>
            <person name="Midha S."/>
            <person name="Bansal K."/>
            <person name="Sharma S."/>
            <person name="Kumar N."/>
            <person name="Patil P.P."/>
            <person name="Chaudhry V."/>
            <person name="Patil P.B."/>
        </authorList>
    </citation>
    <scope>NUCLEOTIDE SEQUENCE [LARGE SCALE GENOMIC DNA]</scope>
    <source>
        <strain evidence="5 6">RSA13</strain>
    </source>
</reference>
<evidence type="ECO:0000256" key="1">
    <source>
        <dbReference type="ARBA" id="ARBA00022679"/>
    </source>
</evidence>
<dbReference type="AlphaFoldDB" id="A0AB34V8Z2"/>
<dbReference type="GO" id="GO:0016747">
    <property type="term" value="F:acyltransferase activity, transferring groups other than amino-acyl groups"/>
    <property type="evidence" value="ECO:0007669"/>
    <property type="project" value="InterPro"/>
</dbReference>
<gene>
    <name evidence="5" type="ORF">RSA13_21780</name>
</gene>
<dbReference type="PANTHER" id="PTHR43792">
    <property type="entry name" value="GNAT FAMILY, PUTATIVE (AFU_ORTHOLOGUE AFUA_3G00765)-RELATED-RELATED"/>
    <property type="match status" value="1"/>
</dbReference>